<organism evidence="1 2">
    <name type="scientific">Micromonospora endophytica</name>
    <dbReference type="NCBI Taxonomy" id="515350"/>
    <lineage>
        <taxon>Bacteria</taxon>
        <taxon>Bacillati</taxon>
        <taxon>Actinomycetota</taxon>
        <taxon>Actinomycetes</taxon>
        <taxon>Micromonosporales</taxon>
        <taxon>Micromonosporaceae</taxon>
        <taxon>Micromonospora</taxon>
    </lineage>
</organism>
<comment type="caution">
    <text evidence="1">The sequence shown here is derived from an EMBL/GenBank/DDBJ whole genome shotgun (WGS) entry which is preliminary data.</text>
</comment>
<reference evidence="1 2" key="1">
    <citation type="submission" date="2018-01" db="EMBL/GenBank/DDBJ databases">
        <title>Draft genome sequence of Jishengella endophytica.</title>
        <authorList>
            <person name="Sahin N."/>
            <person name="Ay H."/>
            <person name="Saygin H."/>
        </authorList>
    </citation>
    <scope>NUCLEOTIDE SEQUENCE [LARGE SCALE GENOMIC DNA]</scope>
    <source>
        <strain evidence="1 2">DSM 45430</strain>
    </source>
</reference>
<sequence length="97" mass="11272">MRNMFNLFRPDRSSRSPNGGWFRSATGPRLTPGQIRAQRFRSVPGGLDPEEVYAYLHRVAAELACVRRDLVTVVEENVRVKRALRSWRTRCTPEGWR</sequence>
<dbReference type="Gene3D" id="6.10.250.660">
    <property type="match status" value="1"/>
</dbReference>
<evidence type="ECO:0000313" key="1">
    <source>
        <dbReference type="EMBL" id="PZF96262.1"/>
    </source>
</evidence>
<dbReference type="Proteomes" id="UP000248627">
    <property type="component" value="Unassembled WGS sequence"/>
</dbReference>
<dbReference type="OrthoDB" id="3404933at2"/>
<name>A0A2W2CCM4_9ACTN</name>
<keyword evidence="1" id="KW-0132">Cell division</keyword>
<keyword evidence="1" id="KW-0131">Cell cycle</keyword>
<keyword evidence="2" id="KW-1185">Reference proteome</keyword>
<gene>
    <name evidence="1" type="ORF">C1I93_14090</name>
</gene>
<dbReference type="NCBIfam" id="TIGR03544">
    <property type="entry name" value="DivI1A_domain"/>
    <property type="match status" value="1"/>
</dbReference>
<proteinExistence type="predicted"/>
<accession>A0A2W2CCM4</accession>
<dbReference type="GO" id="GO:0051301">
    <property type="term" value="P:cell division"/>
    <property type="evidence" value="ECO:0007669"/>
    <property type="project" value="UniProtKB-KW"/>
</dbReference>
<evidence type="ECO:0000313" key="2">
    <source>
        <dbReference type="Proteomes" id="UP000248627"/>
    </source>
</evidence>
<protein>
    <submittedName>
        <fullName evidence="1">Cell division protein DivIVA</fullName>
    </submittedName>
</protein>
<dbReference type="InterPro" id="IPR019933">
    <property type="entry name" value="DivIVA_domain"/>
</dbReference>
<dbReference type="AlphaFoldDB" id="A0A2W2CCM4"/>
<dbReference type="EMBL" id="POTX01000080">
    <property type="protein sequence ID" value="PZF96262.1"/>
    <property type="molecule type" value="Genomic_DNA"/>
</dbReference>